<feature type="region of interest" description="Disordered" evidence="1">
    <location>
        <begin position="488"/>
        <end position="520"/>
    </location>
</feature>
<gene>
    <name evidence="2" type="ORF">N0F65_003798</name>
</gene>
<evidence type="ECO:0000313" key="3">
    <source>
        <dbReference type="Proteomes" id="UP001146120"/>
    </source>
</evidence>
<dbReference type="Proteomes" id="UP001146120">
    <property type="component" value="Unassembled WGS sequence"/>
</dbReference>
<keyword evidence="3" id="KW-1185">Reference proteome</keyword>
<protein>
    <submittedName>
        <fullName evidence="2">Uncharacterized protein</fullName>
    </submittedName>
</protein>
<reference evidence="2" key="2">
    <citation type="journal article" date="2023" name="Microbiol Resour">
        <title>Decontamination and Annotation of the Draft Genome Sequence of the Oomycete Lagenidium giganteum ARSEF 373.</title>
        <authorList>
            <person name="Morgan W.R."/>
            <person name="Tartar A."/>
        </authorList>
    </citation>
    <scope>NUCLEOTIDE SEQUENCE</scope>
    <source>
        <strain evidence="2">ARSEF 373</strain>
    </source>
</reference>
<reference evidence="2" key="1">
    <citation type="submission" date="2022-11" db="EMBL/GenBank/DDBJ databases">
        <authorList>
            <person name="Morgan W.R."/>
            <person name="Tartar A."/>
        </authorList>
    </citation>
    <scope>NUCLEOTIDE SEQUENCE</scope>
    <source>
        <strain evidence="2">ARSEF 373</strain>
    </source>
</reference>
<comment type="caution">
    <text evidence="2">The sequence shown here is derived from an EMBL/GenBank/DDBJ whole genome shotgun (WGS) entry which is preliminary data.</text>
</comment>
<dbReference type="EMBL" id="DAKRPA010000098">
    <property type="protein sequence ID" value="DAZ98742.1"/>
    <property type="molecule type" value="Genomic_DNA"/>
</dbReference>
<proteinExistence type="predicted"/>
<sequence length="579" mass="63462">MATSLPSDPADSASAPPAPLCFTNADVSVAAPVADMLCGVSAAPPLPSPCDSIENDVVSSATFSFCTSTTLQFVLQFCSVAELEAMSLLDHELHDLCEIEWRARVLAKYGALRYRPRRWRTCYKLRSHFERKVVGGVSARVYLMNARGDTTFFTIAKGKSMMCSRERAVIYNRCERMFDLSLRINRSIQEISALIGMVSVDEARGLLNEHINLMASVASLRGSLLFESELFDVFPAPVLLDANSLLRGTFTFDDPSFLQTSALMMQVWASIDGRIYRPLAPPCTLDMGRQALRAVDTDGAEASEADALIAQVAAMLATITPEPDPKPYHSIKLHELSGMTIHIDDNTLRYKLQQNELCLNALVSNTYLLYLFNPMSFRPLDWTYACIVRIGGVTYELPVQREGVFLNTTTSALRIFLSYGKMPEAADDDGDGKGARGAEASEPLEIPCSASHQALHFELTATNRVSKETRQIAVQTSHFTLGDELASEQLESSKTTSVESTTSPDTSSAKRDGVASPTAVPKRVAGGVERHVHLPFDAMICYCFSEALRLQYVEFAIGFEPLLHQLGVATFMASNAVNS</sequence>
<evidence type="ECO:0000313" key="2">
    <source>
        <dbReference type="EMBL" id="DAZ98742.1"/>
    </source>
</evidence>
<evidence type="ECO:0000256" key="1">
    <source>
        <dbReference type="SAM" id="MobiDB-lite"/>
    </source>
</evidence>
<dbReference type="AlphaFoldDB" id="A0AAV2Z028"/>
<accession>A0AAV2Z028</accession>
<name>A0AAV2Z028_9STRA</name>
<feature type="compositionally biased region" description="Low complexity" evidence="1">
    <location>
        <begin position="492"/>
        <end position="503"/>
    </location>
</feature>
<organism evidence="2 3">
    <name type="scientific">Lagenidium giganteum</name>
    <dbReference type="NCBI Taxonomy" id="4803"/>
    <lineage>
        <taxon>Eukaryota</taxon>
        <taxon>Sar</taxon>
        <taxon>Stramenopiles</taxon>
        <taxon>Oomycota</taxon>
        <taxon>Peronosporomycetes</taxon>
        <taxon>Pythiales</taxon>
        <taxon>Pythiaceae</taxon>
    </lineage>
</organism>